<dbReference type="SMART" id="SM00568">
    <property type="entry name" value="GRAM"/>
    <property type="match status" value="1"/>
</dbReference>
<accession>V7BE50</accession>
<dbReference type="OMA" id="LKDSKCY"/>
<organism evidence="3 4">
    <name type="scientific">Phaseolus vulgaris</name>
    <name type="common">Kidney bean</name>
    <name type="synonym">French bean</name>
    <dbReference type="NCBI Taxonomy" id="3885"/>
    <lineage>
        <taxon>Eukaryota</taxon>
        <taxon>Viridiplantae</taxon>
        <taxon>Streptophyta</taxon>
        <taxon>Embryophyta</taxon>
        <taxon>Tracheophyta</taxon>
        <taxon>Spermatophyta</taxon>
        <taxon>Magnoliopsida</taxon>
        <taxon>eudicotyledons</taxon>
        <taxon>Gunneridae</taxon>
        <taxon>Pentapetalae</taxon>
        <taxon>rosids</taxon>
        <taxon>fabids</taxon>
        <taxon>Fabales</taxon>
        <taxon>Fabaceae</taxon>
        <taxon>Papilionoideae</taxon>
        <taxon>50 kb inversion clade</taxon>
        <taxon>NPAAA clade</taxon>
        <taxon>indigoferoid/millettioid clade</taxon>
        <taxon>Phaseoleae</taxon>
        <taxon>Phaseolus</taxon>
    </lineage>
</organism>
<dbReference type="InterPro" id="IPR037848">
    <property type="entry name" value="GEM-like"/>
</dbReference>
<proteinExistence type="inferred from homology"/>
<evidence type="ECO:0000256" key="1">
    <source>
        <dbReference type="ARBA" id="ARBA00009414"/>
    </source>
</evidence>
<reference evidence="4" key="1">
    <citation type="journal article" date="2014" name="Nat. Genet.">
        <title>A reference genome for common bean and genome-wide analysis of dual domestications.</title>
        <authorList>
            <person name="Schmutz J."/>
            <person name="McClean P.E."/>
            <person name="Mamidi S."/>
            <person name="Wu G.A."/>
            <person name="Cannon S.B."/>
            <person name="Grimwood J."/>
            <person name="Jenkins J."/>
            <person name="Shu S."/>
            <person name="Song Q."/>
            <person name="Chavarro C."/>
            <person name="Torres-Torres M."/>
            <person name="Geffroy V."/>
            <person name="Moghaddam S.M."/>
            <person name="Gao D."/>
            <person name="Abernathy B."/>
            <person name="Barry K."/>
            <person name="Blair M."/>
            <person name="Brick M.A."/>
            <person name="Chovatia M."/>
            <person name="Gepts P."/>
            <person name="Goodstein D.M."/>
            <person name="Gonzales M."/>
            <person name="Hellsten U."/>
            <person name="Hyten D.L."/>
            <person name="Jia G."/>
            <person name="Kelly J.D."/>
            <person name="Kudrna D."/>
            <person name="Lee R."/>
            <person name="Richard M.M."/>
            <person name="Miklas P.N."/>
            <person name="Osorno J.M."/>
            <person name="Rodrigues J."/>
            <person name="Thareau V."/>
            <person name="Urrea C.A."/>
            <person name="Wang M."/>
            <person name="Yu Y."/>
            <person name="Zhang M."/>
            <person name="Wing R.A."/>
            <person name="Cregan P.B."/>
            <person name="Rokhsar D.S."/>
            <person name="Jackson S.A."/>
        </authorList>
    </citation>
    <scope>NUCLEOTIDE SEQUENCE [LARGE SCALE GENOMIC DNA]</scope>
    <source>
        <strain evidence="4">cv. G19833</strain>
    </source>
</reference>
<feature type="domain" description="GRAM" evidence="2">
    <location>
        <begin position="21"/>
        <end position="84"/>
    </location>
</feature>
<dbReference type="Proteomes" id="UP000000226">
    <property type="component" value="Chromosome 7"/>
</dbReference>
<dbReference type="InterPro" id="IPR004182">
    <property type="entry name" value="GRAM"/>
</dbReference>
<dbReference type="Pfam" id="PF02893">
    <property type="entry name" value="GRAM"/>
    <property type="match status" value="1"/>
</dbReference>
<comment type="similarity">
    <text evidence="1">Belongs to the GEM family.</text>
</comment>
<evidence type="ECO:0000313" key="3">
    <source>
        <dbReference type="EMBL" id="ESW14741.1"/>
    </source>
</evidence>
<dbReference type="OrthoDB" id="1736712at2759"/>
<dbReference type="STRING" id="3885.V7BE50"/>
<evidence type="ECO:0000259" key="2">
    <source>
        <dbReference type="SMART" id="SM00568"/>
    </source>
</evidence>
<name>V7BE50_PHAVU</name>
<dbReference type="EMBL" id="CM002294">
    <property type="protein sequence ID" value="ESW14741.1"/>
    <property type="molecule type" value="Genomic_DNA"/>
</dbReference>
<protein>
    <recommendedName>
        <fullName evidence="2">GRAM domain-containing protein</fullName>
    </recommendedName>
</protein>
<dbReference type="InterPro" id="IPR011993">
    <property type="entry name" value="PH-like_dom_sf"/>
</dbReference>
<sequence>MQTSSLHNLVVGTPIISATYEQLQKSYFLPLKRLLKDSKCYLSTTSGPLAGLLSISSDKVAFCSERSMKVVIPLNKIKCVNKVTIDNFDFWFKGVLKYLETLKYLEQTILLSLAEW</sequence>
<dbReference type="Gene3D" id="2.30.29.30">
    <property type="entry name" value="Pleckstrin-homology domain (PH domain)/Phosphotyrosine-binding domain (PTB)"/>
    <property type="match status" value="1"/>
</dbReference>
<gene>
    <name evidence="3" type="ORF">PHAVU_007G013700g</name>
</gene>
<dbReference type="SMR" id="V7BE50"/>
<evidence type="ECO:0000313" key="4">
    <source>
        <dbReference type="Proteomes" id="UP000000226"/>
    </source>
</evidence>
<keyword evidence="4" id="KW-1185">Reference proteome</keyword>
<dbReference type="AlphaFoldDB" id="V7BE50"/>
<dbReference type="PANTHER" id="PTHR31969">
    <property type="entry name" value="GEM-LIKE PROTEIN 2"/>
    <property type="match status" value="1"/>
</dbReference>
<dbReference type="Gramene" id="ESW14741">
    <property type="protein sequence ID" value="ESW14741"/>
    <property type="gene ID" value="PHAVU_007G013700g"/>
</dbReference>